<sequence>MDPLSDGRIRERARRIWEREGRPEGRADDHWRLARLELASEAPPPDATEPNPIAEGREADPRGQPVEPLLAVENQGSFPVIADQDEKQPYPKPRRKPKR</sequence>
<dbReference type="AlphaFoldDB" id="A0A212JIY8"/>
<protein>
    <recommendedName>
        <fullName evidence="3">DUF2934 domain-containing protein</fullName>
    </recommendedName>
</protein>
<gene>
    <name evidence="2" type="ORF">KL86APRO_11128</name>
</gene>
<evidence type="ECO:0000256" key="1">
    <source>
        <dbReference type="SAM" id="MobiDB-lite"/>
    </source>
</evidence>
<organism evidence="2">
    <name type="scientific">uncultured Alphaproteobacteria bacterium</name>
    <dbReference type="NCBI Taxonomy" id="91750"/>
    <lineage>
        <taxon>Bacteria</taxon>
        <taxon>Pseudomonadati</taxon>
        <taxon>Pseudomonadota</taxon>
        <taxon>Alphaproteobacteria</taxon>
        <taxon>environmental samples</taxon>
    </lineage>
</organism>
<feature type="region of interest" description="Disordered" evidence="1">
    <location>
        <begin position="1"/>
        <end position="99"/>
    </location>
</feature>
<dbReference type="Pfam" id="PF11154">
    <property type="entry name" value="DUF2934"/>
    <property type="match status" value="1"/>
</dbReference>
<evidence type="ECO:0000313" key="2">
    <source>
        <dbReference type="EMBL" id="SBV99235.1"/>
    </source>
</evidence>
<name>A0A212JIY8_9PROT</name>
<proteinExistence type="predicted"/>
<feature type="compositionally biased region" description="Basic and acidic residues" evidence="1">
    <location>
        <begin position="1"/>
        <end position="35"/>
    </location>
</feature>
<dbReference type="InterPro" id="IPR021327">
    <property type="entry name" value="DUF2934"/>
</dbReference>
<accession>A0A212JIY8</accession>
<evidence type="ECO:0008006" key="3">
    <source>
        <dbReference type="Google" id="ProtNLM"/>
    </source>
</evidence>
<dbReference type="EMBL" id="FLUO01000001">
    <property type="protein sequence ID" value="SBV99235.1"/>
    <property type="molecule type" value="Genomic_DNA"/>
</dbReference>
<reference evidence="2" key="1">
    <citation type="submission" date="2016-04" db="EMBL/GenBank/DDBJ databases">
        <authorList>
            <person name="Evans L.H."/>
            <person name="Alamgir A."/>
            <person name="Owens N."/>
            <person name="Weber N.D."/>
            <person name="Virtaneva K."/>
            <person name="Barbian K."/>
            <person name="Babar A."/>
            <person name="Rosenke K."/>
        </authorList>
    </citation>
    <scope>NUCLEOTIDE SEQUENCE</scope>
    <source>
        <strain evidence="2">86</strain>
    </source>
</reference>